<keyword evidence="2" id="KW-0813">Transport</keyword>
<dbReference type="eggNOG" id="COG0683">
    <property type="taxonomic scope" value="Bacteria"/>
</dbReference>
<dbReference type="EMBL" id="AEVF01000005">
    <property type="protein sequence ID" value="EFX40855.1"/>
    <property type="molecule type" value="Genomic_DNA"/>
</dbReference>
<dbReference type="HOGENOM" id="CLU_027128_6_1_9"/>
<comment type="similarity">
    <text evidence="1">Belongs to the leucine-binding protein family.</text>
</comment>
<dbReference type="AlphaFoldDB" id="E8KAK4"/>
<dbReference type="CDD" id="cd06347">
    <property type="entry name" value="PBP1_ABC_LivK_ligand_binding-like"/>
    <property type="match status" value="1"/>
</dbReference>
<dbReference type="InterPro" id="IPR028081">
    <property type="entry name" value="Leu-bd"/>
</dbReference>
<dbReference type="InterPro" id="IPR028082">
    <property type="entry name" value="Peripla_BP_I"/>
</dbReference>
<evidence type="ECO:0000256" key="5">
    <source>
        <dbReference type="SAM" id="SignalP"/>
    </source>
</evidence>
<dbReference type="STRING" id="888746.HMPREF9180_0509"/>
<dbReference type="SUPFAM" id="SSF53822">
    <property type="entry name" value="Periplasmic binding protein-like I"/>
    <property type="match status" value="1"/>
</dbReference>
<dbReference type="InterPro" id="IPR051010">
    <property type="entry name" value="BCAA_transport"/>
</dbReference>
<evidence type="ECO:0000256" key="2">
    <source>
        <dbReference type="ARBA" id="ARBA00022448"/>
    </source>
</evidence>
<feature type="domain" description="Leucine-binding protein" evidence="6">
    <location>
        <begin position="49"/>
        <end position="385"/>
    </location>
</feature>
<gene>
    <name evidence="7" type="primary">livJ</name>
    <name evidence="7" type="ORF">HMPREF9180_0509</name>
</gene>
<feature type="signal peptide" evidence="5">
    <location>
        <begin position="1"/>
        <end position="29"/>
    </location>
</feature>
<keyword evidence="3 5" id="KW-0732">Signal</keyword>
<reference evidence="7 8" key="1">
    <citation type="submission" date="2010-12" db="EMBL/GenBank/DDBJ databases">
        <authorList>
            <person name="Muzny D."/>
            <person name="Qin X."/>
            <person name="Deng J."/>
            <person name="Jiang H."/>
            <person name="Liu Y."/>
            <person name="Qu J."/>
            <person name="Song X.-Z."/>
            <person name="Zhang L."/>
            <person name="Thornton R."/>
            <person name="Coyle M."/>
            <person name="Francisco L."/>
            <person name="Jackson L."/>
            <person name="Javaid M."/>
            <person name="Korchina V."/>
            <person name="Kovar C."/>
            <person name="Mata R."/>
            <person name="Mathew T."/>
            <person name="Ngo R."/>
            <person name="Nguyen L."/>
            <person name="Nguyen N."/>
            <person name="Okwuonu G."/>
            <person name="Ongeri F."/>
            <person name="Pham C."/>
            <person name="Simmons D."/>
            <person name="Wilczek-Boney K."/>
            <person name="Hale W."/>
            <person name="Jakkamsetti A."/>
            <person name="Pham P."/>
            <person name="Ruth R."/>
            <person name="San Lucas F."/>
            <person name="Warren J."/>
            <person name="Zhang J."/>
            <person name="Zhao Z."/>
            <person name="Zhou C."/>
            <person name="Zhu D."/>
            <person name="Lee S."/>
            <person name="Bess C."/>
            <person name="Blankenburg K."/>
            <person name="Forbes L."/>
            <person name="Fu Q."/>
            <person name="Gubbala S."/>
            <person name="Hirani K."/>
            <person name="Jayaseelan J.C."/>
            <person name="Lara F."/>
            <person name="Munidasa M."/>
            <person name="Palculict T."/>
            <person name="Patil S."/>
            <person name="Pu L.-L."/>
            <person name="Saada N."/>
            <person name="Tang L."/>
            <person name="Weissenberger G."/>
            <person name="Zhu Y."/>
            <person name="Hemphill L."/>
            <person name="Shang Y."/>
            <person name="Youmans B."/>
            <person name="Ayvaz T."/>
            <person name="Ross M."/>
            <person name="Santibanez J."/>
            <person name="Aqrawi P."/>
            <person name="Gross S."/>
            <person name="Joshi V."/>
            <person name="Fowler G."/>
            <person name="Nazareth L."/>
            <person name="Reid J."/>
            <person name="Worley K."/>
            <person name="Petrosino J."/>
            <person name="Highlander S."/>
            <person name="Gibbs R."/>
        </authorList>
    </citation>
    <scope>NUCLEOTIDE SEQUENCE [LARGE SCALE GENOMIC DNA]</scope>
    <source>
        <strain evidence="7 8">ATCC 700780</strain>
    </source>
</reference>
<protein>
    <submittedName>
        <fullName evidence="7">Receptor family ligand-binding protein</fullName>
    </submittedName>
</protein>
<dbReference type="InterPro" id="IPR000709">
    <property type="entry name" value="Leu_Ile_Val-bd"/>
</dbReference>
<dbReference type="Proteomes" id="UP000010304">
    <property type="component" value="Unassembled WGS sequence"/>
</dbReference>
<evidence type="ECO:0000256" key="3">
    <source>
        <dbReference type="ARBA" id="ARBA00022729"/>
    </source>
</evidence>
<evidence type="ECO:0000259" key="6">
    <source>
        <dbReference type="Pfam" id="PF13458"/>
    </source>
</evidence>
<keyword evidence="7" id="KW-0675">Receptor</keyword>
<organism evidence="7 8">
    <name type="scientific">Streptococcus peroris ATCC 700780</name>
    <dbReference type="NCBI Taxonomy" id="888746"/>
    <lineage>
        <taxon>Bacteria</taxon>
        <taxon>Bacillati</taxon>
        <taxon>Bacillota</taxon>
        <taxon>Bacilli</taxon>
        <taxon>Lactobacillales</taxon>
        <taxon>Streptococcaceae</taxon>
        <taxon>Streptococcus</taxon>
    </lineage>
</organism>
<dbReference type="PANTHER" id="PTHR30483:SF6">
    <property type="entry name" value="PERIPLASMIC BINDING PROTEIN OF ABC TRANSPORTER FOR NATURAL AMINO ACIDS"/>
    <property type="match status" value="1"/>
</dbReference>
<evidence type="ECO:0000256" key="4">
    <source>
        <dbReference type="ARBA" id="ARBA00022970"/>
    </source>
</evidence>
<comment type="caution">
    <text evidence="7">The sequence shown here is derived from an EMBL/GenBank/DDBJ whole genome shotgun (WGS) entry which is preliminary data.</text>
</comment>
<sequence>MNYEFKKEINMKKKFAFSLVALASVAVLAACGEVKSGTSNATGNTIGDTIKVGFNFEETGAVAAYGTSEQKGAQLAVDEINAAGGVDGKKIEVVDKDNKSETAEAASVTTNLVTQSKVSVVVGPATSGATAASVANATKAAVPLISPSATQDGLTKGQDYLFIGTFQDSYQGKIISNYVSNKLNAKKVVLYSDNSSDYAKGVAKAFRDSYQGEIVADETFVSGDTDFQAALTKIKDKDFDAIVLPGYYTEAGKIVNQARGMGINKPIIGGDGFNGEEFVQQATAERASNIYFISGFSSTVDVSDKAKAFLEAYRAKYNEEPSTFAALAYDSVYLVANAAKGAKTSVELKDNLAKTQNFEGVTGQTSFDSDHNTVKTAFMMTMNNGKVDAAEVVKP</sequence>
<feature type="chain" id="PRO_5039089998" evidence="5">
    <location>
        <begin position="30"/>
        <end position="395"/>
    </location>
</feature>
<proteinExistence type="inferred from homology"/>
<accession>E8KAK4</accession>
<dbReference type="PRINTS" id="PR00337">
    <property type="entry name" value="LEUILEVALBP"/>
</dbReference>
<dbReference type="Gene3D" id="3.40.50.2300">
    <property type="match status" value="2"/>
</dbReference>
<keyword evidence="8" id="KW-1185">Reference proteome</keyword>
<name>E8KAK4_9STRE</name>
<dbReference type="PROSITE" id="PS51257">
    <property type="entry name" value="PROKAR_LIPOPROTEIN"/>
    <property type="match status" value="1"/>
</dbReference>
<dbReference type="Pfam" id="PF13458">
    <property type="entry name" value="Peripla_BP_6"/>
    <property type="match status" value="1"/>
</dbReference>
<dbReference type="GO" id="GO:0006865">
    <property type="term" value="P:amino acid transport"/>
    <property type="evidence" value="ECO:0007669"/>
    <property type="project" value="UniProtKB-KW"/>
</dbReference>
<evidence type="ECO:0000313" key="7">
    <source>
        <dbReference type="EMBL" id="EFX40855.1"/>
    </source>
</evidence>
<dbReference type="PANTHER" id="PTHR30483">
    <property type="entry name" value="LEUCINE-SPECIFIC-BINDING PROTEIN"/>
    <property type="match status" value="1"/>
</dbReference>
<evidence type="ECO:0000256" key="1">
    <source>
        <dbReference type="ARBA" id="ARBA00010062"/>
    </source>
</evidence>
<keyword evidence="4" id="KW-0029">Amino-acid transport</keyword>
<evidence type="ECO:0000313" key="8">
    <source>
        <dbReference type="Proteomes" id="UP000010304"/>
    </source>
</evidence>